<dbReference type="InterPro" id="IPR010910">
    <property type="entry name" value="Nitrate/nitrite_sensing_bac"/>
</dbReference>
<evidence type="ECO:0000256" key="4">
    <source>
        <dbReference type="ARBA" id="ARBA00022679"/>
    </source>
</evidence>
<evidence type="ECO:0000256" key="1">
    <source>
        <dbReference type="ARBA" id="ARBA00000085"/>
    </source>
</evidence>
<evidence type="ECO:0000313" key="10">
    <source>
        <dbReference type="Proteomes" id="UP000646749"/>
    </source>
</evidence>
<gene>
    <name evidence="9" type="ORF">Pen02_09730</name>
</gene>
<feature type="compositionally biased region" description="Basic and acidic residues" evidence="7">
    <location>
        <begin position="115"/>
        <end position="128"/>
    </location>
</feature>
<dbReference type="InterPro" id="IPR050428">
    <property type="entry name" value="TCS_sensor_his_kinase"/>
</dbReference>
<name>A0ABQ4DUB2_9ACTN</name>
<dbReference type="EMBL" id="BONW01000002">
    <property type="protein sequence ID" value="GIG86037.1"/>
    <property type="molecule type" value="Genomic_DNA"/>
</dbReference>
<feature type="domain" description="NIT" evidence="8">
    <location>
        <begin position="215"/>
        <end position="465"/>
    </location>
</feature>
<evidence type="ECO:0000256" key="3">
    <source>
        <dbReference type="ARBA" id="ARBA00022553"/>
    </source>
</evidence>
<evidence type="ECO:0000256" key="5">
    <source>
        <dbReference type="ARBA" id="ARBA00022777"/>
    </source>
</evidence>
<dbReference type="PANTHER" id="PTHR45436">
    <property type="entry name" value="SENSOR HISTIDINE KINASE YKOH"/>
    <property type="match status" value="1"/>
</dbReference>
<dbReference type="PROSITE" id="PS50906">
    <property type="entry name" value="NIT"/>
    <property type="match status" value="1"/>
</dbReference>
<keyword evidence="10" id="KW-1185">Reference proteome</keyword>
<comment type="catalytic activity">
    <reaction evidence="1">
        <text>ATP + protein L-histidine = ADP + protein N-phospho-L-histidine.</text>
        <dbReference type="EC" id="2.7.13.3"/>
    </reaction>
</comment>
<evidence type="ECO:0000259" key="8">
    <source>
        <dbReference type="PROSITE" id="PS50906"/>
    </source>
</evidence>
<keyword evidence="3" id="KW-0597">Phosphoprotein</keyword>
<dbReference type="EC" id="2.7.13.3" evidence="2"/>
<sequence length="910" mass="96195">MRPGQPLVTPPTGRTGPPDERTRPGEPPVTPPTDRTRPGDERARPPQRPVAQPAEGTRPVAQPDERTRPVSQPADQMRNVARPNDRARNVAQPAERTRAVAQPADQVRPVAQAAERTRAVAQPDDRTRPGAQQVPEGRPDPGPGPAGRDGGGSGPERSEPGSSESVVDAAPTRLVAKVAALLAVLAVLWGYATFLTARDAMDLLAVRTLASQLGQPTDALILGLQAERRLSMVELAAPGRHRAALHDQRVRTDAAIEALRRFTGRTDLRLATVGAVRERAAELVRRLDDLRPLRDDVDGGRVDRATAAASYGEIVDAGFAVYGSQWASRRTDLIEETRTLLALSRAAELLSREDALVAGALAAPRVTGAEHTRLVDLVAVARFVRTEAAAGLPDAERAGYDKLVSGPVFATLHAAETELLAADWDDASPPVSPARWQATTEPALTELRALVTIGVRDSVDRAAAGAAGVAARAGLVGGLGLVVLAAAAVLTLRGTRRIVARLDELDTGHTALRTERDELAAELSAQRDRTAKLTDRAAELSAQRKRLTSQREQLVAQTGQRQAEAERVTERAAQIAGRLAAHQRAREVNIWLTRQNQSLLHRQIGLLDAMERRETDTEELAELFRLDHLATRIRRNVEQLISLSGGTPGRRWRRPVPLVDVVRGAVAEVSDYPRVLVAPNWSGAVAGRALPDLIHLLAEIVEAALSGSAPTTTVRIAGEVRDGGRAVIVSDDGAGRGPAELAAVNELIRDTPHTGPLSGALGMYVVGRLARRHGITVELTAGPRGGTAAIVLVPATLLVETSEPEPAPAPGATTAPGRPADIAVGQPGGAPRPGTTTPALPVRVRRPGQGNPVDIPSRTAGSAPNGAPVRRAATDWSATIELPVALPAPGADQPESSERTTGDSRSGHDG</sequence>
<dbReference type="Gene3D" id="3.30.565.10">
    <property type="entry name" value="Histidine kinase-like ATPase, C-terminal domain"/>
    <property type="match status" value="1"/>
</dbReference>
<reference evidence="9 10" key="1">
    <citation type="submission" date="2021-01" db="EMBL/GenBank/DDBJ databases">
        <title>Whole genome shotgun sequence of Plantactinospora endophytica NBRC 110450.</title>
        <authorList>
            <person name="Komaki H."/>
            <person name="Tamura T."/>
        </authorList>
    </citation>
    <scope>NUCLEOTIDE SEQUENCE [LARGE SCALE GENOMIC DNA]</scope>
    <source>
        <strain evidence="9 10">NBRC 110450</strain>
    </source>
</reference>
<evidence type="ECO:0000256" key="2">
    <source>
        <dbReference type="ARBA" id="ARBA00012438"/>
    </source>
</evidence>
<dbReference type="Pfam" id="PF08376">
    <property type="entry name" value="NIT"/>
    <property type="match status" value="1"/>
</dbReference>
<dbReference type="InterPro" id="IPR036890">
    <property type="entry name" value="HATPase_C_sf"/>
</dbReference>
<keyword evidence="4" id="KW-0808">Transferase</keyword>
<dbReference type="PANTHER" id="PTHR45436:SF5">
    <property type="entry name" value="SENSOR HISTIDINE KINASE TRCS"/>
    <property type="match status" value="1"/>
</dbReference>
<evidence type="ECO:0000256" key="7">
    <source>
        <dbReference type="SAM" id="MobiDB-lite"/>
    </source>
</evidence>
<evidence type="ECO:0000313" key="9">
    <source>
        <dbReference type="EMBL" id="GIG86037.1"/>
    </source>
</evidence>
<keyword evidence="6" id="KW-0175">Coiled coil</keyword>
<feature type="region of interest" description="Disordered" evidence="7">
    <location>
        <begin position="802"/>
        <end position="910"/>
    </location>
</feature>
<protein>
    <recommendedName>
        <fullName evidence="2">histidine kinase</fullName>
        <ecNumber evidence="2">2.7.13.3</ecNumber>
    </recommendedName>
</protein>
<feature type="compositionally biased region" description="Basic and acidic residues" evidence="7">
    <location>
        <begin position="896"/>
        <end position="910"/>
    </location>
</feature>
<accession>A0ABQ4DUB2</accession>
<dbReference type="SUPFAM" id="SSF55874">
    <property type="entry name" value="ATPase domain of HSP90 chaperone/DNA topoisomerase II/histidine kinase"/>
    <property type="match status" value="1"/>
</dbReference>
<dbReference type="InterPro" id="IPR003594">
    <property type="entry name" value="HATPase_dom"/>
</dbReference>
<dbReference type="InterPro" id="IPR013587">
    <property type="entry name" value="Nitrate/nitrite_sensing"/>
</dbReference>
<feature type="compositionally biased region" description="Basic and acidic residues" evidence="7">
    <location>
        <begin position="34"/>
        <end position="44"/>
    </location>
</feature>
<comment type="caution">
    <text evidence="9">The sequence shown here is derived from an EMBL/GenBank/DDBJ whole genome shotgun (WGS) entry which is preliminary data.</text>
</comment>
<dbReference type="Proteomes" id="UP000646749">
    <property type="component" value="Unassembled WGS sequence"/>
</dbReference>
<organism evidence="9 10">
    <name type="scientific">Plantactinospora endophytica</name>
    <dbReference type="NCBI Taxonomy" id="673535"/>
    <lineage>
        <taxon>Bacteria</taxon>
        <taxon>Bacillati</taxon>
        <taxon>Actinomycetota</taxon>
        <taxon>Actinomycetes</taxon>
        <taxon>Micromonosporales</taxon>
        <taxon>Micromonosporaceae</taxon>
        <taxon>Plantactinospora</taxon>
    </lineage>
</organism>
<dbReference type="Pfam" id="PF02518">
    <property type="entry name" value="HATPase_c"/>
    <property type="match status" value="1"/>
</dbReference>
<feature type="region of interest" description="Disordered" evidence="7">
    <location>
        <begin position="1"/>
        <end position="167"/>
    </location>
</feature>
<feature type="coiled-coil region" evidence="6">
    <location>
        <begin position="509"/>
        <end position="557"/>
    </location>
</feature>
<proteinExistence type="predicted"/>
<feature type="compositionally biased region" description="Low complexity" evidence="7">
    <location>
        <begin position="810"/>
        <end position="820"/>
    </location>
</feature>
<evidence type="ECO:0000256" key="6">
    <source>
        <dbReference type="SAM" id="Coils"/>
    </source>
</evidence>
<keyword evidence="5" id="KW-0418">Kinase</keyword>
<feature type="compositionally biased region" description="Low complexity" evidence="7">
    <location>
        <begin position="832"/>
        <end position="841"/>
    </location>
</feature>
<feature type="compositionally biased region" description="Gly residues" evidence="7">
    <location>
        <begin position="145"/>
        <end position="154"/>
    </location>
</feature>